<feature type="transmembrane region" description="Helical" evidence="8">
    <location>
        <begin position="338"/>
        <end position="358"/>
    </location>
</feature>
<dbReference type="GO" id="GO:0015105">
    <property type="term" value="F:arsenite transmembrane transporter activity"/>
    <property type="evidence" value="ECO:0007669"/>
    <property type="project" value="InterPro"/>
</dbReference>
<feature type="transmembrane region" description="Helical" evidence="8">
    <location>
        <begin position="378"/>
        <end position="396"/>
    </location>
</feature>
<organism evidence="10 11">
    <name type="scientific">Methanoregula boonei (strain DSM 21154 / JCM 14090 / 6A8)</name>
    <dbReference type="NCBI Taxonomy" id="456442"/>
    <lineage>
        <taxon>Archaea</taxon>
        <taxon>Methanobacteriati</taxon>
        <taxon>Methanobacteriota</taxon>
        <taxon>Stenosarchaea group</taxon>
        <taxon>Methanomicrobia</taxon>
        <taxon>Methanomicrobiales</taxon>
        <taxon>Methanoregulaceae</taxon>
        <taxon>Methanoregula</taxon>
    </lineage>
</organism>
<dbReference type="PANTHER" id="PTHR43302">
    <property type="entry name" value="TRANSPORTER ARSB-RELATED"/>
    <property type="match status" value="1"/>
</dbReference>
<keyword evidence="11" id="KW-1185">Reference proteome</keyword>
<evidence type="ECO:0000256" key="1">
    <source>
        <dbReference type="ARBA" id="ARBA00004651"/>
    </source>
</evidence>
<gene>
    <name evidence="10" type="ordered locus">Mboo_0803</name>
</gene>
<dbReference type="HOGENOM" id="CLU_011920_3_0_2"/>
<comment type="similarity">
    <text evidence="2">Belongs to the CitM (TC 2.A.11) transporter family.</text>
</comment>
<feature type="transmembrane region" description="Helical" evidence="8">
    <location>
        <begin position="78"/>
        <end position="107"/>
    </location>
</feature>
<evidence type="ECO:0000256" key="4">
    <source>
        <dbReference type="ARBA" id="ARBA00022475"/>
    </source>
</evidence>
<dbReference type="InterPro" id="IPR000802">
    <property type="entry name" value="Arsenical_pump_ArsB"/>
</dbReference>
<keyword evidence="4" id="KW-1003">Cell membrane</keyword>
<evidence type="ECO:0000256" key="6">
    <source>
        <dbReference type="ARBA" id="ARBA00022989"/>
    </source>
</evidence>
<dbReference type="EMBL" id="CP000780">
    <property type="protein sequence ID" value="ABS55321.1"/>
    <property type="molecule type" value="Genomic_DNA"/>
</dbReference>
<dbReference type="GO" id="GO:0005886">
    <property type="term" value="C:plasma membrane"/>
    <property type="evidence" value="ECO:0007669"/>
    <property type="project" value="UniProtKB-SubCell"/>
</dbReference>
<feature type="domain" description="Citrate transporter-like" evidence="9">
    <location>
        <begin position="11"/>
        <end position="328"/>
    </location>
</feature>
<feature type="transmembrane region" description="Helical" evidence="8">
    <location>
        <begin position="232"/>
        <end position="252"/>
    </location>
</feature>
<dbReference type="PANTHER" id="PTHR43302:SF5">
    <property type="entry name" value="TRANSPORTER ARSB-RELATED"/>
    <property type="match status" value="1"/>
</dbReference>
<dbReference type="Proteomes" id="UP000002408">
    <property type="component" value="Chromosome"/>
</dbReference>
<feature type="transmembrane region" description="Helical" evidence="8">
    <location>
        <begin position="301"/>
        <end position="326"/>
    </location>
</feature>
<keyword evidence="6 8" id="KW-1133">Transmembrane helix</keyword>
<evidence type="ECO:0000313" key="10">
    <source>
        <dbReference type="EMBL" id="ABS55321.1"/>
    </source>
</evidence>
<dbReference type="eggNOG" id="arCOG00238">
    <property type="taxonomic scope" value="Archaea"/>
</dbReference>
<keyword evidence="7 8" id="KW-0472">Membrane</keyword>
<dbReference type="RefSeq" id="WP_012106345.1">
    <property type="nucleotide sequence ID" value="NC_009712.1"/>
</dbReference>
<keyword evidence="3" id="KW-0813">Transport</keyword>
<evidence type="ECO:0000256" key="7">
    <source>
        <dbReference type="ARBA" id="ARBA00023136"/>
    </source>
</evidence>
<dbReference type="GeneID" id="5410529"/>
<dbReference type="KEGG" id="mbn:Mboo_0803"/>
<feature type="transmembrane region" description="Helical" evidence="8">
    <location>
        <begin position="264"/>
        <end position="281"/>
    </location>
</feature>
<evidence type="ECO:0000256" key="3">
    <source>
        <dbReference type="ARBA" id="ARBA00022448"/>
    </source>
</evidence>
<reference evidence="11" key="1">
    <citation type="journal article" date="2015" name="Microbiology">
        <title>Genome of Methanoregula boonei 6A8 reveals adaptations to oligotrophic peatland environments.</title>
        <authorList>
            <person name="Braeuer S."/>
            <person name="Cadillo-Quiroz H."/>
            <person name="Kyrpides N."/>
            <person name="Woyke T."/>
            <person name="Goodwin L."/>
            <person name="Detter C."/>
            <person name="Podell S."/>
            <person name="Yavitt J.B."/>
            <person name="Zinder S.H."/>
        </authorList>
    </citation>
    <scope>NUCLEOTIDE SEQUENCE [LARGE SCALE GENOMIC DNA]</scope>
    <source>
        <strain evidence="11">DSM 21154 / JCM 14090 / 6A8</strain>
    </source>
</reference>
<accession>A7I6G0</accession>
<feature type="transmembrane region" description="Helical" evidence="8">
    <location>
        <begin position="158"/>
        <end position="181"/>
    </location>
</feature>
<dbReference type="STRING" id="456442.Mboo_0803"/>
<dbReference type="AlphaFoldDB" id="A7I6G0"/>
<keyword evidence="5 8" id="KW-0812">Transmembrane</keyword>
<protein>
    <submittedName>
        <fullName evidence="10">Citrate transporter</fullName>
    </submittedName>
</protein>
<sequence length="397" mass="41732" precursor="true">MRQVGRFSWRIWQVMLGGALAVLILGQIAPADALAAINIDVMVFLFGMFVVGEALSRSGYLDLLARQLFRHARTPGQLLFFVIFGFGLLSALLMNDTLAIIGTPLVLGLATRCRLPAKLLLLALAFAITTGSVASPIGNPQNLLVALDSGMGAPFVTFASHLLLPTILSLAAAWLILFFFYRKGWSSLLDKEAGADPAPESDPALSRIVKCSLAVLLILSGANIAASLLTGAIALPLPLIGIAAALPVILFSSQRIAVLKSIDWCTLVFFAAMFVLMAAVWETGFFQSLAGTAGVTSVPTILATSIILSQFISNVPFVALFTPLILQAGGGTTRLMALAAGSTIAGNVTILGAASNVIIIQQAESRGETLTFMEFMKIGVPLTLIQVGIYAVCLGVV</sequence>
<evidence type="ECO:0000256" key="2">
    <source>
        <dbReference type="ARBA" id="ARBA00009843"/>
    </source>
</evidence>
<evidence type="ECO:0000259" key="9">
    <source>
        <dbReference type="Pfam" id="PF03600"/>
    </source>
</evidence>
<dbReference type="Pfam" id="PF03600">
    <property type="entry name" value="CitMHS"/>
    <property type="match status" value="1"/>
</dbReference>
<evidence type="ECO:0000256" key="8">
    <source>
        <dbReference type="SAM" id="Phobius"/>
    </source>
</evidence>
<comment type="subcellular location">
    <subcellularLocation>
        <location evidence="1">Cell membrane</location>
        <topology evidence="1">Multi-pass membrane protein</topology>
    </subcellularLocation>
</comment>
<evidence type="ECO:0000313" key="11">
    <source>
        <dbReference type="Proteomes" id="UP000002408"/>
    </source>
</evidence>
<evidence type="ECO:0000256" key="5">
    <source>
        <dbReference type="ARBA" id="ARBA00022692"/>
    </source>
</evidence>
<proteinExistence type="inferred from homology"/>
<dbReference type="PRINTS" id="PR00758">
    <property type="entry name" value="ARSENICPUMP"/>
</dbReference>
<name>A7I6G0_METB6</name>
<dbReference type="InterPro" id="IPR004680">
    <property type="entry name" value="Cit_transptr-like_dom"/>
</dbReference>
<feature type="transmembrane region" description="Helical" evidence="8">
    <location>
        <begin position="119"/>
        <end position="138"/>
    </location>
</feature>